<evidence type="ECO:0000313" key="2">
    <source>
        <dbReference type="Proteomes" id="UP000076486"/>
    </source>
</evidence>
<organism evidence="1 2">
    <name type="scientific">Pseudoalteromonas luteoviolacea CPMOR-1</name>
    <dbReference type="NCBI Taxonomy" id="1365248"/>
    <lineage>
        <taxon>Bacteria</taxon>
        <taxon>Pseudomonadati</taxon>
        <taxon>Pseudomonadota</taxon>
        <taxon>Gammaproteobacteria</taxon>
        <taxon>Alteromonadales</taxon>
        <taxon>Pseudoalteromonadaceae</taxon>
        <taxon>Pseudoalteromonas</taxon>
    </lineage>
</organism>
<protein>
    <submittedName>
        <fullName evidence="1">Uncharacterized protein</fullName>
    </submittedName>
</protein>
<dbReference type="AlphaFoldDB" id="A0A162C737"/>
<name>A0A162C737_9GAMM</name>
<dbReference type="Proteomes" id="UP000076486">
    <property type="component" value="Unassembled WGS sequence"/>
</dbReference>
<accession>A0A162C737</accession>
<proteinExistence type="predicted"/>
<reference evidence="1 2" key="1">
    <citation type="submission" date="2013-07" db="EMBL/GenBank/DDBJ databases">
        <title>Comparative Genomic and Metabolomic Analysis of Twelve Strains of Pseudoalteromonas luteoviolacea.</title>
        <authorList>
            <person name="Vynne N.G."/>
            <person name="Mansson M."/>
            <person name="Gram L."/>
        </authorList>
    </citation>
    <scope>NUCLEOTIDE SEQUENCE [LARGE SCALE GENOMIC DNA]</scope>
    <source>
        <strain evidence="1 2">CPMOR-1</strain>
    </source>
</reference>
<gene>
    <name evidence="1" type="ORF">N473_17600</name>
</gene>
<sequence length="33" mass="3516">MTPLNSASLKKVIGGSMWKPNHPNAVKAVNPLD</sequence>
<comment type="caution">
    <text evidence="1">The sequence shown here is derived from an EMBL/GenBank/DDBJ whole genome shotgun (WGS) entry which is preliminary data.</text>
</comment>
<dbReference type="PATRIC" id="fig|1365248.3.peg.2439"/>
<evidence type="ECO:0000313" key="1">
    <source>
        <dbReference type="EMBL" id="KZN63243.1"/>
    </source>
</evidence>
<dbReference type="EMBL" id="AUYC01000028">
    <property type="protein sequence ID" value="KZN63243.1"/>
    <property type="molecule type" value="Genomic_DNA"/>
</dbReference>